<dbReference type="EnsemblMetazoa" id="BGLB037111-RA">
    <property type="protein sequence ID" value="BGLB037111-PA"/>
    <property type="gene ID" value="BGLB037111"/>
</dbReference>
<comment type="subcellular location">
    <subcellularLocation>
        <location evidence="1">Membrane</location>
        <topology evidence="1">Multi-pass membrane protein</topology>
    </subcellularLocation>
</comment>
<dbReference type="Proteomes" id="UP000076420">
    <property type="component" value="Unassembled WGS sequence"/>
</dbReference>
<feature type="transmembrane region" description="Helical" evidence="6">
    <location>
        <begin position="95"/>
        <end position="115"/>
    </location>
</feature>
<proteinExistence type="inferred from homology"/>
<reference evidence="7" key="1">
    <citation type="submission" date="2020-05" db="UniProtKB">
        <authorList>
            <consortium name="EnsemblMetazoa"/>
        </authorList>
    </citation>
    <scope>IDENTIFICATION</scope>
    <source>
        <strain evidence="7">BB02</strain>
    </source>
</reference>
<dbReference type="AlphaFoldDB" id="A0A2C9M0I9"/>
<dbReference type="VEuPathDB" id="VectorBase:BGLB037111"/>
<name>A0A2C9M0I9_BIOGL</name>
<evidence type="ECO:0000256" key="5">
    <source>
        <dbReference type="ARBA" id="ARBA00023136"/>
    </source>
</evidence>
<evidence type="ECO:0000256" key="1">
    <source>
        <dbReference type="ARBA" id="ARBA00004141"/>
    </source>
</evidence>
<evidence type="ECO:0000256" key="4">
    <source>
        <dbReference type="ARBA" id="ARBA00022989"/>
    </source>
</evidence>
<protein>
    <recommendedName>
        <fullName evidence="9">SLC26A/SulP transporter domain-containing protein</fullName>
    </recommendedName>
</protein>
<keyword evidence="3 6" id="KW-0812">Transmembrane</keyword>
<evidence type="ECO:0000256" key="3">
    <source>
        <dbReference type="ARBA" id="ARBA00022692"/>
    </source>
</evidence>
<dbReference type="Pfam" id="PF00860">
    <property type="entry name" value="Xan_ur_permease"/>
    <property type="match status" value="1"/>
</dbReference>
<dbReference type="STRING" id="6526.A0A2C9M0I9"/>
<dbReference type="PANTHER" id="PTHR11119">
    <property type="entry name" value="XANTHINE-URACIL / VITAMIN C PERMEASE FAMILY MEMBER"/>
    <property type="match status" value="1"/>
</dbReference>
<dbReference type="InterPro" id="IPR006043">
    <property type="entry name" value="NCS2"/>
</dbReference>
<gene>
    <name evidence="7" type="primary">106063126</name>
</gene>
<sequence>MEGITCLLAGAWGTGGGNTSYSENIGAIGITKVGSRAVIQVAGLIMIVLGCLGKFGALFVLIPEPIIGGLFYVMFGMVGAVGISNLQYVDLNSSRNLFVFGISIFFGLSVPNWVADNGIQTGRYRVGH</sequence>
<evidence type="ECO:0000313" key="7">
    <source>
        <dbReference type="EnsemblMetazoa" id="BGLB037111-PA"/>
    </source>
</evidence>
<dbReference type="KEGG" id="bgt:106063126"/>
<feature type="transmembrane region" description="Helical" evidence="6">
    <location>
        <begin position="69"/>
        <end position="89"/>
    </location>
</feature>
<evidence type="ECO:0000256" key="2">
    <source>
        <dbReference type="ARBA" id="ARBA00008821"/>
    </source>
</evidence>
<organism evidence="7 8">
    <name type="scientific">Biomphalaria glabrata</name>
    <name type="common">Bloodfluke planorb</name>
    <name type="synonym">Freshwater snail</name>
    <dbReference type="NCBI Taxonomy" id="6526"/>
    <lineage>
        <taxon>Eukaryota</taxon>
        <taxon>Metazoa</taxon>
        <taxon>Spiralia</taxon>
        <taxon>Lophotrochozoa</taxon>
        <taxon>Mollusca</taxon>
        <taxon>Gastropoda</taxon>
        <taxon>Heterobranchia</taxon>
        <taxon>Euthyneura</taxon>
        <taxon>Panpulmonata</taxon>
        <taxon>Hygrophila</taxon>
        <taxon>Lymnaeoidea</taxon>
        <taxon>Planorbidae</taxon>
        <taxon>Biomphalaria</taxon>
    </lineage>
</organism>
<evidence type="ECO:0000313" key="8">
    <source>
        <dbReference type="Proteomes" id="UP000076420"/>
    </source>
</evidence>
<evidence type="ECO:0008006" key="9">
    <source>
        <dbReference type="Google" id="ProtNLM"/>
    </source>
</evidence>
<feature type="transmembrane region" description="Helical" evidence="6">
    <location>
        <begin position="38"/>
        <end position="62"/>
    </location>
</feature>
<comment type="similarity">
    <text evidence="2">Belongs to the nucleobase:cation symporter-2 (NCS2) (TC 2.A.40) family.</text>
</comment>
<keyword evidence="5 6" id="KW-0472">Membrane</keyword>
<evidence type="ECO:0000256" key="6">
    <source>
        <dbReference type="SAM" id="Phobius"/>
    </source>
</evidence>
<dbReference type="VEuPathDB" id="VectorBase:BGLAX_044049"/>
<keyword evidence="4 6" id="KW-1133">Transmembrane helix</keyword>
<dbReference type="GO" id="GO:0022857">
    <property type="term" value="F:transmembrane transporter activity"/>
    <property type="evidence" value="ECO:0007669"/>
    <property type="project" value="InterPro"/>
</dbReference>
<accession>A0A2C9M0I9</accession>
<dbReference type="GO" id="GO:0016020">
    <property type="term" value="C:membrane"/>
    <property type="evidence" value="ECO:0007669"/>
    <property type="project" value="UniProtKB-SubCell"/>
</dbReference>